<evidence type="ECO:0000256" key="2">
    <source>
        <dbReference type="SAM" id="MobiDB-lite"/>
    </source>
</evidence>
<keyword evidence="1" id="KW-0175">Coiled coil</keyword>
<dbReference type="EMBL" id="JNVN01002115">
    <property type="protein sequence ID" value="KHJ32388.1"/>
    <property type="molecule type" value="Genomic_DNA"/>
</dbReference>
<dbReference type="Pfam" id="PF09428">
    <property type="entry name" value="DUF2011"/>
    <property type="match status" value="1"/>
</dbReference>
<dbReference type="STRING" id="52586.A0A0B1P288"/>
<comment type="caution">
    <text evidence="3">The sequence shown here is derived from an EMBL/GenBank/DDBJ whole genome shotgun (WGS) entry which is preliminary data.</text>
</comment>
<protein>
    <submittedName>
        <fullName evidence="3">Uncharacterized protein</fullName>
    </submittedName>
</protein>
<gene>
    <name evidence="3" type="ORF">EV44_g6229</name>
</gene>
<dbReference type="Proteomes" id="UP000030854">
    <property type="component" value="Unassembled WGS sequence"/>
</dbReference>
<reference evidence="3 4" key="1">
    <citation type="journal article" date="2014" name="BMC Genomics">
        <title>Adaptive genomic structural variation in the grape powdery mildew pathogen, Erysiphe necator.</title>
        <authorList>
            <person name="Jones L."/>
            <person name="Riaz S."/>
            <person name="Morales-Cruz A."/>
            <person name="Amrine K.C."/>
            <person name="McGuire B."/>
            <person name="Gubler W.D."/>
            <person name="Walker M.A."/>
            <person name="Cantu D."/>
        </authorList>
    </citation>
    <scope>NUCLEOTIDE SEQUENCE [LARGE SCALE GENOMIC DNA]</scope>
    <source>
        <strain evidence="4">c</strain>
    </source>
</reference>
<keyword evidence="4" id="KW-1185">Reference proteome</keyword>
<dbReference type="PROSITE" id="PS51257">
    <property type="entry name" value="PROKAR_LIPOPROTEIN"/>
    <property type="match status" value="1"/>
</dbReference>
<proteinExistence type="predicted"/>
<dbReference type="AlphaFoldDB" id="A0A0B1P288"/>
<organism evidence="3 4">
    <name type="scientific">Uncinula necator</name>
    <name type="common">Grape powdery mildew</name>
    <dbReference type="NCBI Taxonomy" id="52586"/>
    <lineage>
        <taxon>Eukaryota</taxon>
        <taxon>Fungi</taxon>
        <taxon>Dikarya</taxon>
        <taxon>Ascomycota</taxon>
        <taxon>Pezizomycotina</taxon>
        <taxon>Leotiomycetes</taxon>
        <taxon>Erysiphales</taxon>
        <taxon>Erysiphaceae</taxon>
        <taxon>Erysiphe</taxon>
    </lineage>
</organism>
<dbReference type="HOGENOM" id="CLU_051875_1_0_1"/>
<evidence type="ECO:0000313" key="4">
    <source>
        <dbReference type="Proteomes" id="UP000030854"/>
    </source>
</evidence>
<evidence type="ECO:0000313" key="3">
    <source>
        <dbReference type="EMBL" id="KHJ32388.1"/>
    </source>
</evidence>
<dbReference type="OMA" id="TEYNFYL"/>
<evidence type="ECO:0000256" key="1">
    <source>
        <dbReference type="SAM" id="Coils"/>
    </source>
</evidence>
<accession>A0A0B1P288</accession>
<feature type="compositionally biased region" description="Basic and acidic residues" evidence="2">
    <location>
        <begin position="290"/>
        <end position="300"/>
    </location>
</feature>
<feature type="coiled-coil region" evidence="1">
    <location>
        <begin position="246"/>
        <end position="273"/>
    </location>
</feature>
<name>A0A0B1P288_UNCNE</name>
<feature type="region of interest" description="Disordered" evidence="2">
    <location>
        <begin position="281"/>
        <end position="300"/>
    </location>
</feature>
<dbReference type="InterPro" id="IPR018555">
    <property type="entry name" value="C630.06c-like"/>
</dbReference>
<sequence length="300" mass="34351">MESKVHRADLHTPPPVALSCLKSENELIQRLTTIYGPITTYSTSRRLADVATSGTSLVPSTTCQKPPLLKNDCSAVSKTTKELVASETEYNFYLFRNSRESSPQKVILEQEQLHLLDDGLNDKQGGFLVSQRKISYYFTPPASKGYKEQLVLSAVEGETVKQWSTQRAWGLEVPWRVQILRTQISAYKEVPKAYSNNGQENINVSIESNTPTSSEILQAQFQTQESCKSNKRRKPSKKRRIAVRKKLRAILALEEQQMQMKELKAQALKEKKIRRNREKKIKRKIKKKKEKEVLVDTNKI</sequence>